<dbReference type="EMBL" id="JAMQBH010000037">
    <property type="protein sequence ID" value="MCM2518158.1"/>
    <property type="molecule type" value="Genomic_DNA"/>
</dbReference>
<reference evidence="2 3" key="1">
    <citation type="submission" date="2022-06" db="EMBL/GenBank/DDBJ databases">
        <title>Whole genome sequence of Streptomyces griseoincarnatus RB7AG.</title>
        <authorList>
            <person name="Ray L."/>
            <person name="Behera S."/>
            <person name="Panda A.N."/>
        </authorList>
    </citation>
    <scope>NUCLEOTIDE SEQUENCE [LARGE SCALE GENOMIC DNA]</scope>
    <source>
        <strain evidence="2 3">RB7AG</strain>
    </source>
</reference>
<dbReference type="Proteomes" id="UP001523263">
    <property type="component" value="Unassembled WGS sequence"/>
</dbReference>
<gene>
    <name evidence="2" type="ORF">NC658_33855</name>
</gene>
<feature type="region of interest" description="Disordered" evidence="1">
    <location>
        <begin position="349"/>
        <end position="383"/>
    </location>
</feature>
<evidence type="ECO:0008006" key="4">
    <source>
        <dbReference type="Google" id="ProtNLM"/>
    </source>
</evidence>
<sequence>MANVVWHKQLRILLDLTRDDLDHPELPDLWDTVYKTDRFYGRLGVPVSERDLQCGGVCRDMGVEAPMHLRMRGGRREAVHERREDEERHSVPMSDEHKAYQERILRAAHEGGFGGDSEVRTRVGRTWIQTDTLVEGADGRRIGWEVQLSTIDERGLRGVRARAGKAAKNGITPAWHTDRAAYAQRNDTHWTRSDRLPAHVIARNGDLRVVSGFRVLDFWHCDTSALYPCPNGIRRCGKAHATAKPRDVFFDDMVRQTAAGTIVPIQFRAGKSVHRYWVTSADRDRLEDLDSDDTRLPPERETTPATGASRNRPTCQPAPSSSTAQEPPTPAVPPPARSLLTALPLQPAAPAAETAPPDLETGQPPAFERREDHAPQATDTTTGLPTELITLQQAADAAHHKLQQLDDHHERDMQRQVWLQAAEVVQAAVTRYARTKRLNRYEVEARLRQLVRHTAS</sequence>
<evidence type="ECO:0000313" key="2">
    <source>
        <dbReference type="EMBL" id="MCM2518158.1"/>
    </source>
</evidence>
<evidence type="ECO:0000313" key="3">
    <source>
        <dbReference type="Proteomes" id="UP001523263"/>
    </source>
</evidence>
<feature type="region of interest" description="Disordered" evidence="1">
    <location>
        <begin position="288"/>
        <end position="337"/>
    </location>
</feature>
<dbReference type="RefSeq" id="WP_251100381.1">
    <property type="nucleotide sequence ID" value="NZ_JAMQBH010000037.1"/>
</dbReference>
<feature type="compositionally biased region" description="Polar residues" evidence="1">
    <location>
        <begin position="303"/>
        <end position="326"/>
    </location>
</feature>
<accession>A0ABT0W3K9</accession>
<comment type="caution">
    <text evidence="2">The sequence shown here is derived from an EMBL/GenBank/DDBJ whole genome shotgun (WGS) entry which is preliminary data.</text>
</comment>
<feature type="compositionally biased region" description="Low complexity" evidence="1">
    <location>
        <begin position="349"/>
        <end position="361"/>
    </location>
</feature>
<evidence type="ECO:0000256" key="1">
    <source>
        <dbReference type="SAM" id="MobiDB-lite"/>
    </source>
</evidence>
<organism evidence="2 3">
    <name type="scientific">Streptomyces griseoincarnatus</name>
    <dbReference type="NCBI Taxonomy" id="29305"/>
    <lineage>
        <taxon>Bacteria</taxon>
        <taxon>Bacillati</taxon>
        <taxon>Actinomycetota</taxon>
        <taxon>Actinomycetes</taxon>
        <taxon>Kitasatosporales</taxon>
        <taxon>Streptomycetaceae</taxon>
        <taxon>Streptomyces</taxon>
        <taxon>Streptomyces griseoincarnatus group</taxon>
    </lineage>
</organism>
<protein>
    <recommendedName>
        <fullName evidence="4">PE-PGRS family protein</fullName>
    </recommendedName>
</protein>
<feature type="region of interest" description="Disordered" evidence="1">
    <location>
        <begin position="73"/>
        <end position="96"/>
    </location>
</feature>
<name>A0ABT0W3K9_STRGI</name>
<feature type="compositionally biased region" description="Basic and acidic residues" evidence="1">
    <location>
        <begin position="288"/>
        <end position="302"/>
    </location>
</feature>
<feature type="compositionally biased region" description="Basic and acidic residues" evidence="1">
    <location>
        <begin position="74"/>
        <end position="96"/>
    </location>
</feature>
<feature type="compositionally biased region" description="Pro residues" evidence="1">
    <location>
        <begin position="327"/>
        <end position="336"/>
    </location>
</feature>
<keyword evidence="3" id="KW-1185">Reference proteome</keyword>
<proteinExistence type="predicted"/>